<keyword evidence="12" id="KW-1185">Reference proteome</keyword>
<dbReference type="InterPro" id="IPR007168">
    <property type="entry name" value="Phageshock_PspC_N"/>
</dbReference>
<feature type="domain" description="Phage shock protein PspC N-terminal" evidence="7">
    <location>
        <begin position="113"/>
        <end position="175"/>
    </location>
</feature>
<keyword evidence="3 6" id="KW-0812">Transmembrane</keyword>
<evidence type="ECO:0000256" key="5">
    <source>
        <dbReference type="ARBA" id="ARBA00023136"/>
    </source>
</evidence>
<feature type="domain" description="PspC-related transmembrane region" evidence="9">
    <location>
        <begin position="284"/>
        <end position="426"/>
    </location>
</feature>
<dbReference type="RefSeq" id="WP_201920225.1">
    <property type="nucleotide sequence ID" value="NZ_JAERQG010000002.1"/>
</dbReference>
<dbReference type="InterPro" id="IPR054319">
    <property type="entry name" value="PspC-rel_ToastRack"/>
</dbReference>
<evidence type="ECO:0000256" key="3">
    <source>
        <dbReference type="ARBA" id="ARBA00022692"/>
    </source>
</evidence>
<dbReference type="InterPro" id="IPR052027">
    <property type="entry name" value="PspC"/>
</dbReference>
<proteinExistence type="predicted"/>
<dbReference type="GO" id="GO:0005886">
    <property type="term" value="C:plasma membrane"/>
    <property type="evidence" value="ECO:0007669"/>
    <property type="project" value="UniProtKB-SubCell"/>
</dbReference>
<dbReference type="Pfam" id="PF04024">
    <property type="entry name" value="PspC"/>
    <property type="match status" value="2"/>
</dbReference>
<dbReference type="Pfam" id="PF22744">
    <property type="entry name" value="Toast-rack_PspC-Cterm"/>
    <property type="match status" value="1"/>
</dbReference>
<dbReference type="Gene3D" id="2.160.20.120">
    <property type="match status" value="1"/>
</dbReference>
<evidence type="ECO:0000259" key="8">
    <source>
        <dbReference type="Pfam" id="PF10988"/>
    </source>
</evidence>
<gene>
    <name evidence="11" type="ORF">JKP34_09540</name>
</gene>
<evidence type="ECO:0000313" key="12">
    <source>
        <dbReference type="Proteomes" id="UP000642920"/>
    </source>
</evidence>
<sequence length="821" mass="91697">MKKNVSINIGGIIFHVEEDGYEKLKNYLDTINSYFADFQESQEIITDIENRIAEIFLSKLKDDKQVINLEDVEALIATLGSIEDFKKAEKESEPGQEEYTTEEKEFYETEGSKKLFRDTKRKIIGGVAAGLAHYFKVDVLWIRLVLILLGALTFWNGVGLIVVVAYILSWIFLPADPFLPETEKVKKLYRGKDGVVIAGVAKGLAIYLGVEVAIIRLLFVLLLIPGFAGFFIYLVLWLITPKANSLTEKMQMEGTPITLSNIEKSIKSNFKDKDGEESVWAKILLFPFRLIAIILTGLAKVLGPILNVVVDIIRVIVGLVFIVLGLSFATSAFSLVLFNEGWLIPERFMRELDAPLHIFANTVSVEQNIVMFLLLVIPAVFITIAGISVLAKKWVLNKTFGFSLLGLYIVSLIVAGFMIFNTAMNFNKKGVLTETTEFNLNGKETLVLDVRQIGYDDYDEPSLTIFGYDGNTIKLEQNFDARGFSRENAIENAGMIMHEVIQKDDSILVFDSDLRFKENAIFRAQDLEMNLYIPFNQKFEMDNSLRDILRNTIYRNGYSAYQIPNNTWVFTEEGLECLTCEENAFDKPNSNDNALNNDYSYNGDFYKAPFSIDDAYIRRYSNSNFSKLNITTGIFVEVSEGSNYSITIYSEEDDFENLGLEQSGSTLKMYQEHNGFWDGDNHKIKAVITMPNIDVISASSAATVHLFGFEEESFDIDISSAAKVYAEGRYKNLDVDASSAASAYLKGSAEKLEAKASSSASIRAFELSSNTIDADASSAARIEVNPVRTLNADASSAGRVRYKGNANVNANSGSGGRVSRD</sequence>
<accession>A0A937AL08</accession>
<feature type="transmembrane region" description="Helical" evidence="6">
    <location>
        <begin position="144"/>
        <end position="173"/>
    </location>
</feature>
<feature type="transmembrane region" description="Helical" evidence="6">
    <location>
        <begin position="279"/>
        <end position="303"/>
    </location>
</feature>
<name>A0A937AL08_9BACT</name>
<protein>
    <submittedName>
        <fullName evidence="11">DUF2807 domain-containing protein</fullName>
    </submittedName>
</protein>
<dbReference type="EMBL" id="JAERQG010000002">
    <property type="protein sequence ID" value="MBL0765493.1"/>
    <property type="molecule type" value="Genomic_DNA"/>
</dbReference>
<feature type="transmembrane region" description="Helical" evidence="6">
    <location>
        <begin position="217"/>
        <end position="239"/>
    </location>
</feature>
<feature type="transmembrane region" description="Helical" evidence="6">
    <location>
        <begin position="193"/>
        <end position="210"/>
    </location>
</feature>
<keyword evidence="2" id="KW-1003">Cell membrane</keyword>
<evidence type="ECO:0000259" key="9">
    <source>
        <dbReference type="Pfam" id="PF22571"/>
    </source>
</evidence>
<feature type="transmembrane region" description="Helical" evidence="6">
    <location>
        <begin position="402"/>
        <end position="420"/>
    </location>
</feature>
<dbReference type="InterPro" id="IPR054321">
    <property type="entry name" value="PspC-rel_TM"/>
</dbReference>
<feature type="transmembrane region" description="Helical" evidence="6">
    <location>
        <begin position="315"/>
        <end position="338"/>
    </location>
</feature>
<evidence type="ECO:0000259" key="10">
    <source>
        <dbReference type="Pfam" id="PF22744"/>
    </source>
</evidence>
<dbReference type="PANTHER" id="PTHR33885:SF3">
    <property type="entry name" value="PHAGE SHOCK PROTEIN C"/>
    <property type="match status" value="1"/>
</dbReference>
<evidence type="ECO:0000313" key="11">
    <source>
        <dbReference type="EMBL" id="MBL0765493.1"/>
    </source>
</evidence>
<feature type="domain" description="Putative auto-transporter adhesin head GIN" evidence="8">
    <location>
        <begin position="624"/>
        <end position="806"/>
    </location>
</feature>
<dbReference type="PANTHER" id="PTHR33885">
    <property type="entry name" value="PHAGE SHOCK PROTEIN C"/>
    <property type="match status" value="1"/>
</dbReference>
<feature type="transmembrane region" description="Helical" evidence="6">
    <location>
        <begin position="369"/>
        <end position="390"/>
    </location>
</feature>
<evidence type="ECO:0000256" key="6">
    <source>
        <dbReference type="SAM" id="Phobius"/>
    </source>
</evidence>
<organism evidence="11 12">
    <name type="scientific">Marivirga atlantica</name>
    <dbReference type="NCBI Taxonomy" id="1548457"/>
    <lineage>
        <taxon>Bacteria</taxon>
        <taxon>Pseudomonadati</taxon>
        <taxon>Bacteroidota</taxon>
        <taxon>Cytophagia</taxon>
        <taxon>Cytophagales</taxon>
        <taxon>Marivirgaceae</taxon>
        <taxon>Marivirga</taxon>
    </lineage>
</organism>
<comment type="subcellular location">
    <subcellularLocation>
        <location evidence="1">Cell membrane</location>
        <topology evidence="1">Single-pass membrane protein</topology>
    </subcellularLocation>
</comment>
<evidence type="ECO:0000256" key="2">
    <source>
        <dbReference type="ARBA" id="ARBA00022475"/>
    </source>
</evidence>
<keyword evidence="5 6" id="KW-0472">Membrane</keyword>
<reference evidence="11" key="1">
    <citation type="submission" date="2021-01" db="EMBL/GenBank/DDBJ databases">
        <title>Marivirga sp. nov., isolated from intertidal surface sediments.</title>
        <authorList>
            <person name="Zhang M."/>
        </authorList>
    </citation>
    <scope>NUCLEOTIDE SEQUENCE</scope>
    <source>
        <strain evidence="11">SM1354</strain>
    </source>
</reference>
<feature type="domain" description="Phage shock protein PspC N-terminal" evidence="7">
    <location>
        <begin position="186"/>
        <end position="243"/>
    </location>
</feature>
<dbReference type="Pfam" id="PF10988">
    <property type="entry name" value="DUF2807"/>
    <property type="match status" value="1"/>
</dbReference>
<dbReference type="Pfam" id="PF22571">
    <property type="entry name" value="LiaI-LiaF-TM_PspC"/>
    <property type="match status" value="1"/>
</dbReference>
<dbReference type="InterPro" id="IPR021255">
    <property type="entry name" value="DUF2807"/>
</dbReference>
<dbReference type="AlphaFoldDB" id="A0A937AL08"/>
<dbReference type="Proteomes" id="UP000642920">
    <property type="component" value="Unassembled WGS sequence"/>
</dbReference>
<evidence type="ECO:0000259" key="7">
    <source>
        <dbReference type="Pfam" id="PF04024"/>
    </source>
</evidence>
<feature type="domain" description="PspC-related ToastRack" evidence="10">
    <location>
        <begin position="471"/>
        <end position="583"/>
    </location>
</feature>
<keyword evidence="4 6" id="KW-1133">Transmembrane helix</keyword>
<evidence type="ECO:0000256" key="1">
    <source>
        <dbReference type="ARBA" id="ARBA00004162"/>
    </source>
</evidence>
<comment type="caution">
    <text evidence="11">The sequence shown here is derived from an EMBL/GenBank/DDBJ whole genome shotgun (WGS) entry which is preliminary data.</text>
</comment>
<evidence type="ECO:0000256" key="4">
    <source>
        <dbReference type="ARBA" id="ARBA00022989"/>
    </source>
</evidence>